<evidence type="ECO:0000256" key="3">
    <source>
        <dbReference type="ARBA" id="ARBA00022679"/>
    </source>
</evidence>
<keyword evidence="9" id="KW-1185">Reference proteome</keyword>
<dbReference type="GO" id="GO:0004693">
    <property type="term" value="F:cyclin-dependent protein serine/threonine kinase activity"/>
    <property type="evidence" value="ECO:0007669"/>
    <property type="project" value="TreeGrafter"/>
</dbReference>
<dbReference type="PANTHER" id="PTHR24056">
    <property type="entry name" value="CELL DIVISION PROTEIN KINASE"/>
    <property type="match status" value="1"/>
</dbReference>
<feature type="domain" description="Protein kinase" evidence="7">
    <location>
        <begin position="1"/>
        <end position="72"/>
    </location>
</feature>
<keyword evidence="5 8" id="KW-0418">Kinase</keyword>
<evidence type="ECO:0000256" key="4">
    <source>
        <dbReference type="ARBA" id="ARBA00022741"/>
    </source>
</evidence>
<dbReference type="AlphaFoldDB" id="A0A6A0A4G0"/>
<gene>
    <name evidence="8" type="ORF">HaLaN_25454</name>
</gene>
<feature type="non-terminal residue" evidence="8">
    <location>
        <position position="1"/>
    </location>
</feature>
<dbReference type="InterPro" id="IPR011009">
    <property type="entry name" value="Kinase-like_dom_sf"/>
</dbReference>
<evidence type="ECO:0000313" key="8">
    <source>
        <dbReference type="EMBL" id="GFH27178.1"/>
    </source>
</evidence>
<comment type="caution">
    <text evidence="8">The sequence shown here is derived from an EMBL/GenBank/DDBJ whole genome shotgun (WGS) entry which is preliminary data.</text>
</comment>
<evidence type="ECO:0000313" key="9">
    <source>
        <dbReference type="Proteomes" id="UP000485058"/>
    </source>
</evidence>
<dbReference type="SUPFAM" id="SSF56112">
    <property type="entry name" value="Protein kinase-like (PK-like)"/>
    <property type="match status" value="1"/>
</dbReference>
<sequence>PELLFGACNYDAGVDVWAAGCVFAEMLLGRVWLPGMSDMGQLTLIYAALGAPSEDTWPGVSQLKTYVPGNVQ</sequence>
<accession>A0A6A0A4G0</accession>
<dbReference type="GO" id="GO:0008353">
    <property type="term" value="F:RNA polymerase II CTD heptapeptide repeat kinase activity"/>
    <property type="evidence" value="ECO:0007669"/>
    <property type="project" value="UniProtKB-EC"/>
</dbReference>
<protein>
    <recommendedName>
        <fullName evidence="1">[RNA-polymerase]-subunit kinase</fullName>
        <ecNumber evidence="1">2.7.11.23</ecNumber>
    </recommendedName>
</protein>
<evidence type="ECO:0000256" key="6">
    <source>
        <dbReference type="ARBA" id="ARBA00022840"/>
    </source>
</evidence>
<keyword evidence="2" id="KW-0723">Serine/threonine-protein kinase</keyword>
<evidence type="ECO:0000256" key="2">
    <source>
        <dbReference type="ARBA" id="ARBA00022527"/>
    </source>
</evidence>
<keyword evidence="3" id="KW-0808">Transferase</keyword>
<dbReference type="EC" id="2.7.11.23" evidence="1"/>
<dbReference type="PROSITE" id="PS50011">
    <property type="entry name" value="PROTEIN_KINASE_DOM"/>
    <property type="match status" value="1"/>
</dbReference>
<dbReference type="GO" id="GO:0045944">
    <property type="term" value="P:positive regulation of transcription by RNA polymerase II"/>
    <property type="evidence" value="ECO:0007669"/>
    <property type="project" value="TreeGrafter"/>
</dbReference>
<reference evidence="8 9" key="1">
    <citation type="submission" date="2020-02" db="EMBL/GenBank/DDBJ databases">
        <title>Draft genome sequence of Haematococcus lacustris strain NIES-144.</title>
        <authorList>
            <person name="Morimoto D."/>
            <person name="Nakagawa S."/>
            <person name="Yoshida T."/>
            <person name="Sawayama S."/>
        </authorList>
    </citation>
    <scope>NUCLEOTIDE SEQUENCE [LARGE SCALE GENOMIC DNA]</scope>
    <source>
        <strain evidence="8 9">NIES-144</strain>
    </source>
</reference>
<feature type="non-terminal residue" evidence="8">
    <location>
        <position position="72"/>
    </location>
</feature>
<dbReference type="Gene3D" id="1.10.510.10">
    <property type="entry name" value="Transferase(Phosphotransferase) domain 1"/>
    <property type="match status" value="1"/>
</dbReference>
<evidence type="ECO:0000259" key="7">
    <source>
        <dbReference type="PROSITE" id="PS50011"/>
    </source>
</evidence>
<evidence type="ECO:0000256" key="1">
    <source>
        <dbReference type="ARBA" id="ARBA00012409"/>
    </source>
</evidence>
<evidence type="ECO:0000256" key="5">
    <source>
        <dbReference type="ARBA" id="ARBA00022777"/>
    </source>
</evidence>
<dbReference type="Proteomes" id="UP000485058">
    <property type="component" value="Unassembled WGS sequence"/>
</dbReference>
<organism evidence="8 9">
    <name type="scientific">Haematococcus lacustris</name>
    <name type="common">Green alga</name>
    <name type="synonym">Haematococcus pluvialis</name>
    <dbReference type="NCBI Taxonomy" id="44745"/>
    <lineage>
        <taxon>Eukaryota</taxon>
        <taxon>Viridiplantae</taxon>
        <taxon>Chlorophyta</taxon>
        <taxon>core chlorophytes</taxon>
        <taxon>Chlorophyceae</taxon>
        <taxon>CS clade</taxon>
        <taxon>Chlamydomonadales</taxon>
        <taxon>Haematococcaceae</taxon>
        <taxon>Haematococcus</taxon>
    </lineage>
</organism>
<name>A0A6A0A4G0_HAELA</name>
<keyword evidence="6" id="KW-0067">ATP-binding</keyword>
<dbReference type="InterPro" id="IPR000719">
    <property type="entry name" value="Prot_kinase_dom"/>
</dbReference>
<proteinExistence type="predicted"/>
<dbReference type="GO" id="GO:0070985">
    <property type="term" value="C:transcription factor TFIIK complex"/>
    <property type="evidence" value="ECO:0007669"/>
    <property type="project" value="TreeGrafter"/>
</dbReference>
<dbReference type="EMBL" id="BLLF01003378">
    <property type="protein sequence ID" value="GFH27178.1"/>
    <property type="molecule type" value="Genomic_DNA"/>
</dbReference>
<dbReference type="GO" id="GO:0005524">
    <property type="term" value="F:ATP binding"/>
    <property type="evidence" value="ECO:0007669"/>
    <property type="project" value="UniProtKB-KW"/>
</dbReference>
<keyword evidence="4" id="KW-0547">Nucleotide-binding</keyword>
<dbReference type="GO" id="GO:0005737">
    <property type="term" value="C:cytoplasm"/>
    <property type="evidence" value="ECO:0007669"/>
    <property type="project" value="TreeGrafter"/>
</dbReference>
<dbReference type="PANTHER" id="PTHR24056:SF0">
    <property type="entry name" value="CYCLIN-DEPENDENT KINASE 7"/>
    <property type="match status" value="1"/>
</dbReference>
<dbReference type="InterPro" id="IPR050108">
    <property type="entry name" value="CDK"/>
</dbReference>